<proteinExistence type="predicted"/>
<name>A0A0E9VUJ1_ANGAN</name>
<reference evidence="1" key="2">
    <citation type="journal article" date="2015" name="Fish Shellfish Immunol.">
        <title>Early steps in the European eel (Anguilla anguilla)-Vibrio vulnificus interaction in the gills: Role of the RtxA13 toxin.</title>
        <authorList>
            <person name="Callol A."/>
            <person name="Pajuelo D."/>
            <person name="Ebbesson L."/>
            <person name="Teles M."/>
            <person name="MacKenzie S."/>
            <person name="Amaro C."/>
        </authorList>
    </citation>
    <scope>NUCLEOTIDE SEQUENCE</scope>
</reference>
<protein>
    <submittedName>
        <fullName evidence="1">Uncharacterized protein</fullName>
    </submittedName>
</protein>
<reference evidence="1" key="1">
    <citation type="submission" date="2014-11" db="EMBL/GenBank/DDBJ databases">
        <authorList>
            <person name="Amaro Gonzalez C."/>
        </authorList>
    </citation>
    <scope>NUCLEOTIDE SEQUENCE</scope>
</reference>
<dbReference type="EMBL" id="GBXM01027582">
    <property type="protein sequence ID" value="JAH80995.1"/>
    <property type="molecule type" value="Transcribed_RNA"/>
</dbReference>
<accession>A0A0E9VUJ1</accession>
<organism evidence="1">
    <name type="scientific">Anguilla anguilla</name>
    <name type="common">European freshwater eel</name>
    <name type="synonym">Muraena anguilla</name>
    <dbReference type="NCBI Taxonomy" id="7936"/>
    <lineage>
        <taxon>Eukaryota</taxon>
        <taxon>Metazoa</taxon>
        <taxon>Chordata</taxon>
        <taxon>Craniata</taxon>
        <taxon>Vertebrata</taxon>
        <taxon>Euteleostomi</taxon>
        <taxon>Actinopterygii</taxon>
        <taxon>Neopterygii</taxon>
        <taxon>Teleostei</taxon>
        <taxon>Anguilliformes</taxon>
        <taxon>Anguillidae</taxon>
        <taxon>Anguilla</taxon>
    </lineage>
</organism>
<dbReference type="AlphaFoldDB" id="A0A0E9VUJ1"/>
<evidence type="ECO:0000313" key="1">
    <source>
        <dbReference type="EMBL" id="JAH80995.1"/>
    </source>
</evidence>
<sequence>MEPGLVIRALKLYAKTRKLSLFRLGDAPETSGVPWVSTAKLQI</sequence>